<evidence type="ECO:0000256" key="7">
    <source>
        <dbReference type="SAM" id="MobiDB-lite"/>
    </source>
</evidence>
<accession>A0A1Y0CEB4</accession>
<dbReference type="PANTHER" id="PTHR30521">
    <property type="entry name" value="DEFERROCHELATASE/PEROXIDASE"/>
    <property type="match status" value="1"/>
</dbReference>
<dbReference type="GO" id="GO:0046872">
    <property type="term" value="F:metal ion binding"/>
    <property type="evidence" value="ECO:0007669"/>
    <property type="project" value="UniProtKB-KW"/>
</dbReference>
<dbReference type="AlphaFoldDB" id="A0A1Y0CEB4"/>
<feature type="domain" description="DyP dimeric alpha+beta barrel" evidence="8">
    <location>
        <begin position="71"/>
        <end position="156"/>
    </location>
</feature>
<reference evidence="9 10" key="1">
    <citation type="submission" date="2017-04" db="EMBL/GenBank/DDBJ databases">
        <title>Whole Genome Sequence of 1,4-Dioxane Degrading Bacterium Mycobacterium dioxanotrophicus PH-06.</title>
        <authorList>
            <person name="He Y."/>
        </authorList>
    </citation>
    <scope>NUCLEOTIDE SEQUENCE [LARGE SCALE GENOMIC DNA]</scope>
    <source>
        <strain evidence="9 10">PH-06</strain>
    </source>
</reference>
<organism evidence="9 10">
    <name type="scientific">Mycobacterium dioxanotrophicus</name>
    <dbReference type="NCBI Taxonomy" id="482462"/>
    <lineage>
        <taxon>Bacteria</taxon>
        <taxon>Bacillati</taxon>
        <taxon>Actinomycetota</taxon>
        <taxon>Actinomycetes</taxon>
        <taxon>Mycobacteriales</taxon>
        <taxon>Mycobacteriaceae</taxon>
        <taxon>Mycobacterium</taxon>
    </lineage>
</organism>
<dbReference type="EMBL" id="CP020809">
    <property type="protein sequence ID" value="ART73629.1"/>
    <property type="molecule type" value="Genomic_DNA"/>
</dbReference>
<dbReference type="InterPro" id="IPR006314">
    <property type="entry name" value="Dyp_peroxidase"/>
</dbReference>
<dbReference type="PROSITE" id="PS51404">
    <property type="entry name" value="DYP_PEROXIDASE"/>
    <property type="match status" value="1"/>
</dbReference>
<evidence type="ECO:0000256" key="4">
    <source>
        <dbReference type="ARBA" id="ARBA00023002"/>
    </source>
</evidence>
<sequence>MGERPAHTVTDGSPLELDDIQHILLTRTPAITGRYEFLTFDTPAGGRAWLSELLDKVQSAADVRATMDSSDRWVTLAFTWTGLRALGVPEDALASFPDAFREGMAARAGILGDTGANAPEHWVGGLAGEDLHAIAILFSRTDEQCRRSIEEHDKLLARTEGVRSLSHLDLNATPPFNYAHDHFGFRDRLSQPVMKGSGEEPTPGSGDPLEPGEFILGYPDEDGPVTLLPQPPELSRNGSYMAYRRLEEYVTVFREYLREHSDSPEGADLLAAKFMGRWRSGAPLVLAPVHDDPELGADPMRNNDFGYKEMDPFGYACPLGSHARRLNPRDTAHNMNRRRMIRRGATYGPELPDGAPDDGVDRGIAAFIICANLVRQFEFAQNVWINDKAFHELGNEHDPICGTQDGTLDFTAPKRPIRKVYKGLPAFTRLRGGAYFFLPGLRALHYLASLQESS</sequence>
<evidence type="ECO:0000256" key="2">
    <source>
        <dbReference type="ARBA" id="ARBA00022559"/>
    </source>
</evidence>
<protein>
    <submittedName>
        <fullName evidence="9">Peroxidase</fullName>
    </submittedName>
</protein>
<evidence type="ECO:0000313" key="10">
    <source>
        <dbReference type="Proteomes" id="UP000195331"/>
    </source>
</evidence>
<keyword evidence="5" id="KW-0408">Iron</keyword>
<dbReference type="Proteomes" id="UP000195331">
    <property type="component" value="Chromosome"/>
</dbReference>
<feature type="region of interest" description="Disordered" evidence="7">
    <location>
        <begin position="191"/>
        <end position="212"/>
    </location>
</feature>
<comment type="cofactor">
    <cofactor evidence="1">
        <name>heme b</name>
        <dbReference type="ChEBI" id="CHEBI:60344"/>
    </cofactor>
</comment>
<dbReference type="GO" id="GO:0020037">
    <property type="term" value="F:heme binding"/>
    <property type="evidence" value="ECO:0007669"/>
    <property type="project" value="InterPro"/>
</dbReference>
<evidence type="ECO:0000313" key="9">
    <source>
        <dbReference type="EMBL" id="ART73629.1"/>
    </source>
</evidence>
<dbReference type="InterPro" id="IPR049509">
    <property type="entry name" value="DyP_N"/>
</dbReference>
<dbReference type="SUPFAM" id="SSF54909">
    <property type="entry name" value="Dimeric alpha+beta barrel"/>
    <property type="match status" value="1"/>
</dbReference>
<keyword evidence="4" id="KW-0560">Oxidoreductase</keyword>
<evidence type="ECO:0000259" key="8">
    <source>
        <dbReference type="Pfam" id="PF21105"/>
    </source>
</evidence>
<comment type="similarity">
    <text evidence="6">Belongs to the DyP-type peroxidase family.</text>
</comment>
<evidence type="ECO:0000256" key="5">
    <source>
        <dbReference type="ARBA" id="ARBA00023004"/>
    </source>
</evidence>
<keyword evidence="3" id="KW-0479">Metal-binding</keyword>
<dbReference type="Pfam" id="PF21105">
    <property type="entry name" value="DyP_N"/>
    <property type="match status" value="1"/>
</dbReference>
<gene>
    <name evidence="9" type="ORF">BTO20_15225</name>
</gene>
<dbReference type="InterPro" id="IPR011008">
    <property type="entry name" value="Dimeric_a/b-barrel"/>
</dbReference>
<evidence type="ECO:0000256" key="6">
    <source>
        <dbReference type="ARBA" id="ARBA00025737"/>
    </source>
</evidence>
<keyword evidence="2 9" id="KW-0575">Peroxidase</keyword>
<evidence type="ECO:0000256" key="3">
    <source>
        <dbReference type="ARBA" id="ARBA00022723"/>
    </source>
</evidence>
<dbReference type="PANTHER" id="PTHR30521:SF5">
    <property type="entry name" value="BLR4509 PROTEIN"/>
    <property type="match status" value="1"/>
</dbReference>
<keyword evidence="10" id="KW-1185">Reference proteome</keyword>
<evidence type="ECO:0000256" key="1">
    <source>
        <dbReference type="ARBA" id="ARBA00001970"/>
    </source>
</evidence>
<proteinExistence type="inferred from homology"/>
<dbReference type="GO" id="GO:0005829">
    <property type="term" value="C:cytosol"/>
    <property type="evidence" value="ECO:0007669"/>
    <property type="project" value="TreeGrafter"/>
</dbReference>
<name>A0A1Y0CEB4_9MYCO</name>
<dbReference type="KEGG" id="mdx:BTO20_15225"/>
<dbReference type="GO" id="GO:0004601">
    <property type="term" value="F:peroxidase activity"/>
    <property type="evidence" value="ECO:0007669"/>
    <property type="project" value="UniProtKB-KW"/>
</dbReference>